<dbReference type="EMBL" id="BMAV01012601">
    <property type="protein sequence ID" value="GFY59419.1"/>
    <property type="molecule type" value="Genomic_DNA"/>
</dbReference>
<dbReference type="AlphaFoldDB" id="A0A8X7CC28"/>
<comment type="caution">
    <text evidence="1">The sequence shown here is derived from an EMBL/GenBank/DDBJ whole genome shotgun (WGS) entry which is preliminary data.</text>
</comment>
<proteinExistence type="predicted"/>
<keyword evidence="2" id="KW-1185">Reference proteome</keyword>
<evidence type="ECO:0000313" key="2">
    <source>
        <dbReference type="Proteomes" id="UP000886998"/>
    </source>
</evidence>
<organism evidence="1 2">
    <name type="scientific">Trichonephila inaurata madagascariensis</name>
    <dbReference type="NCBI Taxonomy" id="2747483"/>
    <lineage>
        <taxon>Eukaryota</taxon>
        <taxon>Metazoa</taxon>
        <taxon>Ecdysozoa</taxon>
        <taxon>Arthropoda</taxon>
        <taxon>Chelicerata</taxon>
        <taxon>Arachnida</taxon>
        <taxon>Araneae</taxon>
        <taxon>Araneomorphae</taxon>
        <taxon>Entelegynae</taxon>
        <taxon>Araneoidea</taxon>
        <taxon>Nephilidae</taxon>
        <taxon>Trichonephila</taxon>
        <taxon>Trichonephila inaurata</taxon>
    </lineage>
</organism>
<sequence>MSENSLSKLKKKRCALRVSFTKSLDELQDELPKVGESNVCYLEELLETLTQNYESLSVVDAELEKSFPVEPYLKKSEEYRRKAVHGKFREVLKSYPSFESEIHYNGTLDKTDKFNYLKAYLGGSVSNTVEGLPITPSTNDSVIKLLKERFAVTDLLVHSHMSNLLNIKPLSSCNDVYAFRKNFDKISIELRSLENMGQPLKDLSSILCTAILKSLFKDILMEINSSEKVYTDLKKLLFFHSRERAETIKFSF</sequence>
<dbReference type="Proteomes" id="UP000886998">
    <property type="component" value="Unassembled WGS sequence"/>
</dbReference>
<dbReference type="InterPro" id="IPR005312">
    <property type="entry name" value="DUF1759"/>
</dbReference>
<protein>
    <submittedName>
        <fullName evidence="1">Uncharacterized protein</fullName>
    </submittedName>
</protein>
<name>A0A8X7CC28_9ARAC</name>
<evidence type="ECO:0000313" key="1">
    <source>
        <dbReference type="EMBL" id="GFY59419.1"/>
    </source>
</evidence>
<dbReference type="Pfam" id="PF03564">
    <property type="entry name" value="DUF1759"/>
    <property type="match status" value="1"/>
</dbReference>
<dbReference type="OrthoDB" id="6436367at2759"/>
<gene>
    <name evidence="1" type="primary">AVEN_95801_1</name>
    <name evidence="1" type="ORF">TNIN_318691</name>
</gene>
<accession>A0A8X7CC28</accession>
<reference evidence="1" key="1">
    <citation type="submission" date="2020-08" db="EMBL/GenBank/DDBJ databases">
        <title>Multicomponent nature underlies the extraordinary mechanical properties of spider dragline silk.</title>
        <authorList>
            <person name="Kono N."/>
            <person name="Nakamura H."/>
            <person name="Mori M."/>
            <person name="Yoshida Y."/>
            <person name="Ohtoshi R."/>
            <person name="Malay A.D."/>
            <person name="Moran D.A.P."/>
            <person name="Tomita M."/>
            <person name="Numata K."/>
            <person name="Arakawa K."/>
        </authorList>
    </citation>
    <scope>NUCLEOTIDE SEQUENCE</scope>
</reference>